<keyword evidence="6" id="KW-0808">Transferase</keyword>
<evidence type="ECO:0000313" key="7">
    <source>
        <dbReference type="Proteomes" id="UP000265431"/>
    </source>
</evidence>
<evidence type="ECO:0000256" key="3">
    <source>
        <dbReference type="ARBA" id="ARBA00022989"/>
    </source>
</evidence>
<evidence type="ECO:0000256" key="1">
    <source>
        <dbReference type="ARBA" id="ARBA00004370"/>
    </source>
</evidence>
<dbReference type="Proteomes" id="UP000265431">
    <property type="component" value="Unassembled WGS sequence"/>
</dbReference>
<dbReference type="GO" id="GO:0016740">
    <property type="term" value="F:transferase activity"/>
    <property type="evidence" value="ECO:0007669"/>
    <property type="project" value="UniProtKB-KW"/>
</dbReference>
<keyword evidence="3 5" id="KW-1133">Transmembrane helix</keyword>
<name>A0A399R2G4_9PROT</name>
<dbReference type="Pfam" id="PF01124">
    <property type="entry name" value="MAPEG"/>
    <property type="match status" value="1"/>
</dbReference>
<comment type="caution">
    <text evidence="6">The sequence shown here is derived from an EMBL/GenBank/DDBJ whole genome shotgun (WGS) entry which is preliminary data.</text>
</comment>
<evidence type="ECO:0000256" key="5">
    <source>
        <dbReference type="SAM" id="Phobius"/>
    </source>
</evidence>
<evidence type="ECO:0000313" key="6">
    <source>
        <dbReference type="EMBL" id="RIJ24405.1"/>
    </source>
</evidence>
<evidence type="ECO:0000256" key="2">
    <source>
        <dbReference type="ARBA" id="ARBA00022692"/>
    </source>
</evidence>
<reference evidence="6 7" key="1">
    <citation type="submission" date="2018-08" db="EMBL/GenBank/DDBJ databases">
        <title>Henriciella mobilis sp. nov., isolated from seawater.</title>
        <authorList>
            <person name="Cheng H."/>
            <person name="Wu Y.-H."/>
            <person name="Xu X.-W."/>
            <person name="Guo L.-L."/>
        </authorList>
    </citation>
    <scope>NUCLEOTIDE SEQUENCE [LARGE SCALE GENOMIC DNA]</scope>
    <source>
        <strain evidence="6 7">CCUG66934</strain>
    </source>
</reference>
<proteinExistence type="predicted"/>
<dbReference type="RefSeq" id="WP_119379594.1">
    <property type="nucleotide sequence ID" value="NZ_QWGB01000005.1"/>
</dbReference>
<comment type="subcellular location">
    <subcellularLocation>
        <location evidence="1">Membrane</location>
    </subcellularLocation>
</comment>
<dbReference type="EMBL" id="QWGB01000005">
    <property type="protein sequence ID" value="RIJ24405.1"/>
    <property type="molecule type" value="Genomic_DNA"/>
</dbReference>
<dbReference type="OrthoDB" id="7630838at2"/>
<feature type="transmembrane region" description="Helical" evidence="5">
    <location>
        <begin position="58"/>
        <end position="87"/>
    </location>
</feature>
<feature type="transmembrane region" description="Helical" evidence="5">
    <location>
        <begin position="6"/>
        <end position="25"/>
    </location>
</feature>
<sequence length="130" mass="13572">MTSIEAAILYTGLFIILFILLKVNVGRVRSAEKIIFGDGANERLQRAQRVQGNAVEDVPVTLIGIVGLGVLSAPVLLIHGLGALFLIGRVLHAVGLGGSSGGSPGRMFGTLLTAIVMLATGISCLWFALF</sequence>
<accession>A0A399R2G4</accession>
<dbReference type="GO" id="GO:0016020">
    <property type="term" value="C:membrane"/>
    <property type="evidence" value="ECO:0007669"/>
    <property type="project" value="UniProtKB-SubCell"/>
</dbReference>
<protein>
    <submittedName>
        <fullName evidence="6">Glutathione S-transferase</fullName>
    </submittedName>
</protein>
<keyword evidence="7" id="KW-1185">Reference proteome</keyword>
<keyword evidence="4 5" id="KW-0472">Membrane</keyword>
<dbReference type="PANTHER" id="PTHR35814:SF1">
    <property type="entry name" value="GLUTATHIONE S-TRANSFERASE-RELATED"/>
    <property type="match status" value="1"/>
</dbReference>
<feature type="transmembrane region" description="Helical" evidence="5">
    <location>
        <begin position="107"/>
        <end position="129"/>
    </location>
</feature>
<dbReference type="InterPro" id="IPR023352">
    <property type="entry name" value="MAPEG-like_dom_sf"/>
</dbReference>
<evidence type="ECO:0000256" key="4">
    <source>
        <dbReference type="ARBA" id="ARBA00023136"/>
    </source>
</evidence>
<keyword evidence="2 5" id="KW-0812">Transmembrane</keyword>
<dbReference type="SUPFAM" id="SSF161084">
    <property type="entry name" value="MAPEG domain-like"/>
    <property type="match status" value="1"/>
</dbReference>
<dbReference type="Gene3D" id="1.20.120.550">
    <property type="entry name" value="Membrane associated eicosanoid/glutathione metabolism-like domain"/>
    <property type="match status" value="1"/>
</dbReference>
<dbReference type="AlphaFoldDB" id="A0A399R2G4"/>
<organism evidence="6 7">
    <name type="scientific">Henriciella barbarensis</name>
    <dbReference type="NCBI Taxonomy" id="86342"/>
    <lineage>
        <taxon>Bacteria</taxon>
        <taxon>Pseudomonadati</taxon>
        <taxon>Pseudomonadota</taxon>
        <taxon>Alphaproteobacteria</taxon>
        <taxon>Hyphomonadales</taxon>
        <taxon>Hyphomonadaceae</taxon>
        <taxon>Henriciella</taxon>
    </lineage>
</organism>
<dbReference type="PANTHER" id="PTHR35814">
    <property type="match status" value="1"/>
</dbReference>
<gene>
    <name evidence="6" type="ORF">D1224_09260</name>
</gene>
<dbReference type="InterPro" id="IPR001129">
    <property type="entry name" value="Membr-assoc_MAPEG"/>
</dbReference>